<evidence type="ECO:0000256" key="6">
    <source>
        <dbReference type="ARBA" id="ARBA00022692"/>
    </source>
</evidence>
<keyword evidence="6 10" id="KW-0812">Transmembrane</keyword>
<dbReference type="Pfam" id="PF03748">
    <property type="entry name" value="FliL"/>
    <property type="match status" value="1"/>
</dbReference>
<evidence type="ECO:0000256" key="4">
    <source>
        <dbReference type="ARBA" id="ARBA00022475"/>
    </source>
</evidence>
<keyword evidence="8 10" id="KW-1133">Transmembrane helix</keyword>
<gene>
    <name evidence="12" type="ORF">H9784_09800</name>
</gene>
<dbReference type="Proteomes" id="UP000823821">
    <property type="component" value="Unassembled WGS sequence"/>
</dbReference>
<keyword evidence="5 10" id="KW-0145">Chemotaxis</keyword>
<feature type="region of interest" description="Disordered" evidence="11">
    <location>
        <begin position="1"/>
        <end position="24"/>
    </location>
</feature>
<reference evidence="12" key="1">
    <citation type="journal article" date="2021" name="PeerJ">
        <title>Extensive microbial diversity within the chicken gut microbiome revealed by metagenomics and culture.</title>
        <authorList>
            <person name="Gilroy R."/>
            <person name="Ravi A."/>
            <person name="Getino M."/>
            <person name="Pursley I."/>
            <person name="Horton D.L."/>
            <person name="Alikhan N.F."/>
            <person name="Baker D."/>
            <person name="Gharbi K."/>
            <person name="Hall N."/>
            <person name="Watson M."/>
            <person name="Adriaenssens E.M."/>
            <person name="Foster-Nyarko E."/>
            <person name="Jarju S."/>
            <person name="Secka A."/>
            <person name="Antonio M."/>
            <person name="Oren A."/>
            <person name="Chaudhuri R.R."/>
            <person name="La Ragione R."/>
            <person name="Hildebrand F."/>
            <person name="Pallen M.J."/>
        </authorList>
    </citation>
    <scope>NUCLEOTIDE SEQUENCE</scope>
    <source>
        <strain evidence="12">5032</strain>
    </source>
</reference>
<evidence type="ECO:0000256" key="11">
    <source>
        <dbReference type="SAM" id="MobiDB-lite"/>
    </source>
</evidence>
<evidence type="ECO:0000313" key="13">
    <source>
        <dbReference type="Proteomes" id="UP000823821"/>
    </source>
</evidence>
<comment type="function">
    <text evidence="1 10">Controls the rotational direction of flagella during chemotaxis.</text>
</comment>
<comment type="subcellular location">
    <subcellularLocation>
        <location evidence="2">Cell membrane</location>
        <topology evidence="2">Single-pass membrane protein</topology>
    </subcellularLocation>
</comment>
<evidence type="ECO:0000256" key="10">
    <source>
        <dbReference type="RuleBase" id="RU364125"/>
    </source>
</evidence>
<keyword evidence="9 10" id="KW-0472">Membrane</keyword>
<evidence type="ECO:0000256" key="1">
    <source>
        <dbReference type="ARBA" id="ARBA00002254"/>
    </source>
</evidence>
<evidence type="ECO:0000256" key="2">
    <source>
        <dbReference type="ARBA" id="ARBA00004162"/>
    </source>
</evidence>
<keyword evidence="12" id="KW-0969">Cilium</keyword>
<dbReference type="PANTHER" id="PTHR35091:SF2">
    <property type="entry name" value="FLAGELLAR PROTEIN FLIL"/>
    <property type="match status" value="1"/>
</dbReference>
<feature type="transmembrane region" description="Helical" evidence="10">
    <location>
        <begin position="30"/>
        <end position="52"/>
    </location>
</feature>
<reference evidence="12" key="2">
    <citation type="submission" date="2021-04" db="EMBL/GenBank/DDBJ databases">
        <authorList>
            <person name="Gilroy R."/>
        </authorList>
    </citation>
    <scope>NUCLEOTIDE SEQUENCE</scope>
    <source>
        <strain evidence="12">5032</strain>
    </source>
</reference>
<keyword evidence="12" id="KW-0966">Cell projection</keyword>
<dbReference type="GO" id="GO:0005886">
    <property type="term" value="C:plasma membrane"/>
    <property type="evidence" value="ECO:0007669"/>
    <property type="project" value="UniProtKB-SubCell"/>
</dbReference>
<protein>
    <recommendedName>
        <fullName evidence="10">Flagellar protein FliL</fullName>
    </recommendedName>
</protein>
<dbReference type="GO" id="GO:0006935">
    <property type="term" value="P:chemotaxis"/>
    <property type="evidence" value="ECO:0007669"/>
    <property type="project" value="UniProtKB-KW"/>
</dbReference>
<keyword evidence="7 10" id="KW-0283">Flagellar rotation</keyword>
<dbReference type="PANTHER" id="PTHR35091">
    <property type="entry name" value="FLAGELLAR PROTEIN FLIL"/>
    <property type="match status" value="1"/>
</dbReference>
<dbReference type="GO" id="GO:0071978">
    <property type="term" value="P:bacterial-type flagellum-dependent swarming motility"/>
    <property type="evidence" value="ECO:0007669"/>
    <property type="project" value="TreeGrafter"/>
</dbReference>
<evidence type="ECO:0000256" key="8">
    <source>
        <dbReference type="ARBA" id="ARBA00022989"/>
    </source>
</evidence>
<dbReference type="EMBL" id="DWZD01000051">
    <property type="protein sequence ID" value="HJA79838.1"/>
    <property type="molecule type" value="Genomic_DNA"/>
</dbReference>
<sequence>MAAKDGSKESQALPPGGAEKPKKSSRVKRLVILLTILLITLSAAGGAAYWWIFLRDPAGATSADAAAEAAAPAEKDAAPGGAKPAAAGGTNVGKASTGAAPGAEARIEAQTQAPRTQGIVLPLDPIRVNLTDPSGRRYLTVGMEIEVNSDVSADLKAQGARINDAIIMLLAGKTYGDISTPEGKVLLKHEIAARLNQILGAQRVIRVYFTNFVVE</sequence>
<proteinExistence type="inferred from homology"/>
<evidence type="ECO:0000256" key="5">
    <source>
        <dbReference type="ARBA" id="ARBA00022500"/>
    </source>
</evidence>
<dbReference type="InterPro" id="IPR005503">
    <property type="entry name" value="FliL"/>
</dbReference>
<evidence type="ECO:0000313" key="12">
    <source>
        <dbReference type="EMBL" id="HJA79838.1"/>
    </source>
</evidence>
<name>A0A9D2HQA9_9BACT</name>
<organism evidence="12 13">
    <name type="scientific">Candidatus Desulfovibrio intestinavium</name>
    <dbReference type="NCBI Taxonomy" id="2838534"/>
    <lineage>
        <taxon>Bacteria</taxon>
        <taxon>Pseudomonadati</taxon>
        <taxon>Thermodesulfobacteriota</taxon>
        <taxon>Desulfovibrionia</taxon>
        <taxon>Desulfovibrionales</taxon>
        <taxon>Desulfovibrionaceae</taxon>
        <taxon>Desulfovibrio</taxon>
    </lineage>
</organism>
<dbReference type="GO" id="GO:0009425">
    <property type="term" value="C:bacterial-type flagellum basal body"/>
    <property type="evidence" value="ECO:0007669"/>
    <property type="project" value="InterPro"/>
</dbReference>
<dbReference type="AlphaFoldDB" id="A0A9D2HQA9"/>
<feature type="compositionally biased region" description="Low complexity" evidence="11">
    <location>
        <begin position="74"/>
        <end position="89"/>
    </location>
</feature>
<keyword evidence="4 10" id="KW-1003">Cell membrane</keyword>
<feature type="region of interest" description="Disordered" evidence="11">
    <location>
        <begin position="74"/>
        <end position="105"/>
    </location>
</feature>
<comment type="caution">
    <text evidence="12">The sequence shown here is derived from an EMBL/GenBank/DDBJ whole genome shotgun (WGS) entry which is preliminary data.</text>
</comment>
<comment type="similarity">
    <text evidence="3 10">Belongs to the FliL family.</text>
</comment>
<evidence type="ECO:0000256" key="7">
    <source>
        <dbReference type="ARBA" id="ARBA00022779"/>
    </source>
</evidence>
<evidence type="ECO:0000256" key="9">
    <source>
        <dbReference type="ARBA" id="ARBA00023136"/>
    </source>
</evidence>
<keyword evidence="12" id="KW-0282">Flagellum</keyword>
<accession>A0A9D2HQA9</accession>
<evidence type="ECO:0000256" key="3">
    <source>
        <dbReference type="ARBA" id="ARBA00008281"/>
    </source>
</evidence>